<feature type="domain" description="Conserved hypothetical protein CHP02679 N terminus" evidence="2">
    <location>
        <begin position="40"/>
        <end position="261"/>
    </location>
</feature>
<evidence type="ECO:0000259" key="1">
    <source>
        <dbReference type="Pfam" id="PF09664"/>
    </source>
</evidence>
<keyword evidence="4" id="KW-1185">Reference proteome</keyword>
<name>A0ABV2LXW1_9FIRM</name>
<sequence length="453" mass="52406">MTEGEKNKNLKECLEYFRERPVYKKFFSKWREKYAGLGYLGGKITLTGLDQEEKAQLSGFFQKDYTESRTVTISAQVFEKRLQNSRFAGISGEELLKAYFEQPLVIKKEEKQKELEKRAFYFNDIIKKSQGNTASVWLKLVLANHLPGYEILIQQYGGDPETFRSVLENFMAAVQRLTEMFREGNGCRELLPVFSAKVTGNPHYFDAGTAAEKLLTAFFSWQLSDTDSEKMTGAEEKNRLFYQCGLLRDDLSNEVLAYGIRGWKRDGSLHRGIEGFFLEKEPMRLTLHTMGSIEVIRAQRKQVYVVENPAVFSVLTARYPECAAVCINGQPRLAALLLLDSLKGSHRFFYAGDFDPEGILIAQRLKERYGESLHLWKYDKKWYLQFLSEVELNPRRLKKLEQVYIDELLEIRECMKKKKRAAYQEAMMEIYLDAVKSEESENGFVSSSADENE</sequence>
<organism evidence="3 4">
    <name type="scientific">Blautia caecimuris</name>
    <dbReference type="NCBI Taxonomy" id="1796615"/>
    <lineage>
        <taxon>Bacteria</taxon>
        <taxon>Bacillati</taxon>
        <taxon>Bacillota</taxon>
        <taxon>Clostridia</taxon>
        <taxon>Lachnospirales</taxon>
        <taxon>Lachnospiraceae</taxon>
        <taxon>Blautia</taxon>
    </lineage>
</organism>
<dbReference type="InterPro" id="IPR024466">
    <property type="entry name" value="CHP02679_N"/>
</dbReference>
<dbReference type="EMBL" id="JBEPMJ010000001">
    <property type="protein sequence ID" value="MET3749040.1"/>
    <property type="molecule type" value="Genomic_DNA"/>
</dbReference>
<comment type="caution">
    <text evidence="3">The sequence shown here is derived from an EMBL/GenBank/DDBJ whole genome shotgun (WGS) entry which is preliminary data.</text>
</comment>
<gene>
    <name evidence="3" type="ORF">ABID24_000256</name>
</gene>
<accession>A0ABV2LXW1</accession>
<reference evidence="3 4" key="1">
    <citation type="submission" date="2024-06" db="EMBL/GenBank/DDBJ databases">
        <title>Genomic Encyclopedia of Type Strains, Phase IV (KMG-IV): sequencing the most valuable type-strain genomes for metagenomic binning, comparative biology and taxonomic classification.</title>
        <authorList>
            <person name="Goeker M."/>
        </authorList>
    </citation>
    <scope>NUCLEOTIDE SEQUENCE [LARGE SCALE GENOMIC DNA]</scope>
    <source>
        <strain evidence="3 4">DSM 29492</strain>
    </source>
</reference>
<dbReference type="CDD" id="cd00188">
    <property type="entry name" value="TOPRIM"/>
    <property type="match status" value="1"/>
</dbReference>
<dbReference type="InterPro" id="IPR024465">
    <property type="entry name" value="DUF2399"/>
</dbReference>
<dbReference type="Proteomes" id="UP001549106">
    <property type="component" value="Unassembled WGS sequence"/>
</dbReference>
<evidence type="ECO:0000313" key="4">
    <source>
        <dbReference type="Proteomes" id="UP001549106"/>
    </source>
</evidence>
<dbReference type="Pfam" id="PF09664">
    <property type="entry name" value="DUF2399"/>
    <property type="match status" value="1"/>
</dbReference>
<dbReference type="RefSeq" id="WP_022068909.1">
    <property type="nucleotide sequence ID" value="NZ_BAABXN010000001.1"/>
</dbReference>
<proteinExistence type="predicted"/>
<dbReference type="Gene3D" id="3.40.1360.10">
    <property type="match status" value="1"/>
</dbReference>
<evidence type="ECO:0000259" key="2">
    <source>
        <dbReference type="Pfam" id="PF11796"/>
    </source>
</evidence>
<evidence type="ECO:0000313" key="3">
    <source>
        <dbReference type="EMBL" id="MET3749040.1"/>
    </source>
</evidence>
<dbReference type="InterPro" id="IPR036078">
    <property type="entry name" value="Spo11/TopoVI_A_sf"/>
</dbReference>
<dbReference type="Pfam" id="PF11796">
    <property type="entry name" value="DUF3323"/>
    <property type="match status" value="1"/>
</dbReference>
<feature type="domain" description="DUF2399" evidence="1">
    <location>
        <begin position="284"/>
        <end position="431"/>
    </location>
</feature>
<protein>
    <submittedName>
        <fullName evidence="3">Uncharacterized protein (TIGR02679 family)</fullName>
    </submittedName>
</protein>
<dbReference type="SUPFAM" id="SSF56726">
    <property type="entry name" value="DNA topoisomerase IV, alpha subunit"/>
    <property type="match status" value="1"/>
</dbReference>